<proteinExistence type="predicted"/>
<name>A0AAN9AFT3_HALRR</name>
<keyword evidence="2" id="KW-1185">Reference proteome</keyword>
<protein>
    <submittedName>
        <fullName evidence="1">Uncharacterized protein</fullName>
    </submittedName>
</protein>
<organism evidence="1 2">
    <name type="scientific">Halocaridina rubra</name>
    <name type="common">Hawaiian red shrimp</name>
    <dbReference type="NCBI Taxonomy" id="373956"/>
    <lineage>
        <taxon>Eukaryota</taxon>
        <taxon>Metazoa</taxon>
        <taxon>Ecdysozoa</taxon>
        <taxon>Arthropoda</taxon>
        <taxon>Crustacea</taxon>
        <taxon>Multicrustacea</taxon>
        <taxon>Malacostraca</taxon>
        <taxon>Eumalacostraca</taxon>
        <taxon>Eucarida</taxon>
        <taxon>Decapoda</taxon>
        <taxon>Pleocyemata</taxon>
        <taxon>Caridea</taxon>
        <taxon>Atyoidea</taxon>
        <taxon>Atyidae</taxon>
        <taxon>Halocaridina</taxon>
    </lineage>
</organism>
<dbReference type="Proteomes" id="UP001381693">
    <property type="component" value="Unassembled WGS sequence"/>
</dbReference>
<sequence length="54" mass="6128">SPAVEELRDNLYVDDWLSGADSTEEAFTRFEEARDILSRAGMSLSKWTSNSKNM</sequence>
<dbReference type="EMBL" id="JAXCGZ010002022">
    <property type="protein sequence ID" value="KAK7084637.1"/>
    <property type="molecule type" value="Genomic_DNA"/>
</dbReference>
<dbReference type="AlphaFoldDB" id="A0AAN9AFT3"/>
<comment type="caution">
    <text evidence="1">The sequence shown here is derived from an EMBL/GenBank/DDBJ whole genome shotgun (WGS) entry which is preliminary data.</text>
</comment>
<feature type="non-terminal residue" evidence="1">
    <location>
        <position position="54"/>
    </location>
</feature>
<gene>
    <name evidence="1" type="ORF">SK128_000366</name>
</gene>
<feature type="non-terminal residue" evidence="1">
    <location>
        <position position="1"/>
    </location>
</feature>
<evidence type="ECO:0000313" key="2">
    <source>
        <dbReference type="Proteomes" id="UP001381693"/>
    </source>
</evidence>
<reference evidence="1 2" key="1">
    <citation type="submission" date="2023-11" db="EMBL/GenBank/DDBJ databases">
        <title>Halocaridina rubra genome assembly.</title>
        <authorList>
            <person name="Smith C."/>
        </authorList>
    </citation>
    <scope>NUCLEOTIDE SEQUENCE [LARGE SCALE GENOMIC DNA]</scope>
    <source>
        <strain evidence="1">EP-1</strain>
        <tissue evidence="1">Whole</tissue>
    </source>
</reference>
<evidence type="ECO:0000313" key="1">
    <source>
        <dbReference type="EMBL" id="KAK7084637.1"/>
    </source>
</evidence>
<accession>A0AAN9AFT3</accession>